<dbReference type="Gene3D" id="1.10.287.950">
    <property type="entry name" value="Methyl-accepting chemotaxis protein"/>
    <property type="match status" value="1"/>
</dbReference>
<evidence type="ECO:0000313" key="7">
    <source>
        <dbReference type="Proteomes" id="UP001153404"/>
    </source>
</evidence>
<evidence type="ECO:0000256" key="4">
    <source>
        <dbReference type="SAM" id="MobiDB-lite"/>
    </source>
</evidence>
<dbReference type="InterPro" id="IPR004090">
    <property type="entry name" value="Chemotax_Me-accpt_rcpt"/>
</dbReference>
<dbReference type="InterPro" id="IPR004089">
    <property type="entry name" value="MCPsignal_dom"/>
</dbReference>
<organism evidence="6 7">
    <name type="scientific">Cohnella rhizosphaerae</name>
    <dbReference type="NCBI Taxonomy" id="1457232"/>
    <lineage>
        <taxon>Bacteria</taxon>
        <taxon>Bacillati</taxon>
        <taxon>Bacillota</taxon>
        <taxon>Bacilli</taxon>
        <taxon>Bacillales</taxon>
        <taxon>Paenibacillaceae</taxon>
        <taxon>Cohnella</taxon>
    </lineage>
</organism>
<protein>
    <submittedName>
        <fullName evidence="6">Methyl-accepting chemotaxis protein</fullName>
    </submittedName>
</protein>
<evidence type="ECO:0000259" key="5">
    <source>
        <dbReference type="PROSITE" id="PS50111"/>
    </source>
</evidence>
<keyword evidence="3" id="KW-0807">Transducer</keyword>
<dbReference type="PANTHER" id="PTHR43531:SF11">
    <property type="entry name" value="METHYL-ACCEPTING CHEMOTAXIS PROTEIN 3"/>
    <property type="match status" value="1"/>
</dbReference>
<dbReference type="SUPFAM" id="SSF58104">
    <property type="entry name" value="Methyl-accepting chemotaxis protein (MCP) signaling domain"/>
    <property type="match status" value="1"/>
</dbReference>
<keyword evidence="7" id="KW-1185">Reference proteome</keyword>
<dbReference type="GO" id="GO:0004888">
    <property type="term" value="F:transmembrane signaling receptor activity"/>
    <property type="evidence" value="ECO:0007669"/>
    <property type="project" value="InterPro"/>
</dbReference>
<dbReference type="AlphaFoldDB" id="A0A9X4KYH3"/>
<evidence type="ECO:0000313" key="6">
    <source>
        <dbReference type="EMBL" id="MDG0813666.1"/>
    </source>
</evidence>
<evidence type="ECO:0000256" key="1">
    <source>
        <dbReference type="ARBA" id="ARBA00022500"/>
    </source>
</evidence>
<dbReference type="PROSITE" id="PS50111">
    <property type="entry name" value="CHEMOTAXIS_TRANSDUC_2"/>
    <property type="match status" value="1"/>
</dbReference>
<dbReference type="GO" id="GO:0005886">
    <property type="term" value="C:plasma membrane"/>
    <property type="evidence" value="ECO:0007669"/>
    <property type="project" value="TreeGrafter"/>
</dbReference>
<dbReference type="PANTHER" id="PTHR43531">
    <property type="entry name" value="PROTEIN ICFG"/>
    <property type="match status" value="1"/>
</dbReference>
<proteinExistence type="inferred from homology"/>
<comment type="similarity">
    <text evidence="2">Belongs to the methyl-accepting chemotaxis (MCP) protein family.</text>
</comment>
<feature type="domain" description="Methyl-accepting transducer" evidence="5">
    <location>
        <begin position="1"/>
        <end position="219"/>
    </location>
</feature>
<evidence type="ECO:0000256" key="3">
    <source>
        <dbReference type="PROSITE-ProRule" id="PRU00284"/>
    </source>
</evidence>
<dbReference type="CDD" id="cd11386">
    <property type="entry name" value="MCP_signal"/>
    <property type="match status" value="1"/>
</dbReference>
<reference evidence="6" key="1">
    <citation type="submission" date="2022-10" db="EMBL/GenBank/DDBJ databases">
        <title>Comparative genomic analysis of Cohnella hashimotonis sp. nov., isolated from the International Space Station.</title>
        <authorList>
            <person name="Simpson A."/>
            <person name="Venkateswaran K."/>
        </authorList>
    </citation>
    <scope>NUCLEOTIDE SEQUENCE</scope>
    <source>
        <strain evidence="6">DSM 28161</strain>
    </source>
</reference>
<dbReference type="SMART" id="SM00283">
    <property type="entry name" value="MA"/>
    <property type="match status" value="1"/>
</dbReference>
<name>A0A9X4KYH3_9BACL</name>
<comment type="caution">
    <text evidence="6">The sequence shown here is derived from an EMBL/GenBank/DDBJ whole genome shotgun (WGS) entry which is preliminary data.</text>
</comment>
<dbReference type="GO" id="GO:0007165">
    <property type="term" value="P:signal transduction"/>
    <property type="evidence" value="ECO:0007669"/>
    <property type="project" value="UniProtKB-KW"/>
</dbReference>
<keyword evidence="1" id="KW-0145">Chemotaxis</keyword>
<feature type="region of interest" description="Disordered" evidence="4">
    <location>
        <begin position="243"/>
        <end position="269"/>
    </location>
</feature>
<dbReference type="PRINTS" id="PR00260">
    <property type="entry name" value="CHEMTRNSDUCR"/>
</dbReference>
<dbReference type="Proteomes" id="UP001153404">
    <property type="component" value="Unassembled WGS sequence"/>
</dbReference>
<gene>
    <name evidence="6" type="ORF">OMP40_33520</name>
</gene>
<dbReference type="InterPro" id="IPR051310">
    <property type="entry name" value="MCP_chemotaxis"/>
</dbReference>
<accession>A0A9X4KYH3</accession>
<dbReference type="Pfam" id="PF00015">
    <property type="entry name" value="MCPsignal"/>
    <property type="match status" value="1"/>
</dbReference>
<evidence type="ECO:0000256" key="2">
    <source>
        <dbReference type="ARBA" id="ARBA00029447"/>
    </source>
</evidence>
<dbReference type="GO" id="GO:0006935">
    <property type="term" value="P:chemotaxis"/>
    <property type="evidence" value="ECO:0007669"/>
    <property type="project" value="UniProtKB-KW"/>
</dbReference>
<sequence>MSESSLLLSQGSTEQASSVEQLTVSLEEISSQTRLNADNSVLASNLAEQTRSNAAHGNGRMREMLRAMDDINEASGSISKIIKVIDEIAFQTNILALNAAVEAARAGQHGKGFAVVAEEVRNLAARSAGAAKETTAMIEGSIRNVENGMKIAGDTADALEKMLGDVDRVAQLVEGISKASGEQAAGITQINQGLLQVSQVIQTNSSTSEESAAASEELTGQADMLRGQVSRFRIRSRHGYGASDGYSAASPATRTDARPQPGYRSPDDAFAEVAAGMDSFSLSDKEFGKY</sequence>
<dbReference type="EMBL" id="JAPDIA010000008">
    <property type="protein sequence ID" value="MDG0813666.1"/>
    <property type="molecule type" value="Genomic_DNA"/>
</dbReference>
<dbReference type="RefSeq" id="WP_277537759.1">
    <property type="nucleotide sequence ID" value="NZ_JAPDIA010000008.1"/>
</dbReference>